<dbReference type="InterPro" id="IPR036849">
    <property type="entry name" value="Enolase-like_C_sf"/>
</dbReference>
<dbReference type="InterPro" id="IPR018110">
    <property type="entry name" value="Mandel_Rmase/mucon_lact_enz_CS"/>
</dbReference>
<dbReference type="SUPFAM" id="SSF51604">
    <property type="entry name" value="Enolase C-terminal domain-like"/>
    <property type="match status" value="1"/>
</dbReference>
<evidence type="ECO:0000313" key="4">
    <source>
        <dbReference type="Proteomes" id="UP000256297"/>
    </source>
</evidence>
<dbReference type="CDD" id="cd03316">
    <property type="entry name" value="MR_like"/>
    <property type="match status" value="1"/>
</dbReference>
<keyword evidence="3" id="KW-0413">Isomerase</keyword>
<dbReference type="Pfam" id="PF13378">
    <property type="entry name" value="MR_MLE_C"/>
    <property type="match status" value="1"/>
</dbReference>
<dbReference type="InterPro" id="IPR013342">
    <property type="entry name" value="Mandelate_racemase_C"/>
</dbReference>
<dbReference type="SMART" id="SM00922">
    <property type="entry name" value="MR_MLE"/>
    <property type="match status" value="1"/>
</dbReference>
<organism evidence="3 4">
    <name type="scientific">Cupriavidus taiwanensis</name>
    <dbReference type="NCBI Taxonomy" id="164546"/>
    <lineage>
        <taxon>Bacteria</taxon>
        <taxon>Pseudomonadati</taxon>
        <taxon>Pseudomonadota</taxon>
        <taxon>Betaproteobacteria</taxon>
        <taxon>Burkholderiales</taxon>
        <taxon>Burkholderiaceae</taxon>
        <taxon>Cupriavidus</taxon>
    </lineage>
</organism>
<dbReference type="Gene3D" id="3.30.390.10">
    <property type="entry name" value="Enolase-like, N-terminal domain"/>
    <property type="match status" value="1"/>
</dbReference>
<dbReference type="EC" id="5.1.2.2" evidence="3"/>
<keyword evidence="1" id="KW-0456">Lyase</keyword>
<accession>A0A975WX07</accession>
<dbReference type="Proteomes" id="UP000256297">
    <property type="component" value="Chromosome CBM2589_b"/>
</dbReference>
<dbReference type="Gene3D" id="3.20.20.120">
    <property type="entry name" value="Enolase-like C-terminal domain"/>
    <property type="match status" value="1"/>
</dbReference>
<protein>
    <submittedName>
        <fullName evidence="3">Mandelate racemase or muconate lactonizing enzyme</fullName>
        <ecNumber evidence="3">5.1.2.2</ecNumber>
        <ecNumber evidence="3">5.5.1.1</ecNumber>
    </submittedName>
</protein>
<name>A0A975WX07_9BURK</name>
<proteinExistence type="predicted"/>
<dbReference type="GO" id="GO:0016829">
    <property type="term" value="F:lyase activity"/>
    <property type="evidence" value="ECO:0007669"/>
    <property type="project" value="UniProtKB-KW"/>
</dbReference>
<dbReference type="InterPro" id="IPR034593">
    <property type="entry name" value="DgoD-like"/>
</dbReference>
<dbReference type="GO" id="GO:0018849">
    <property type="term" value="F:muconate cycloisomerase activity"/>
    <property type="evidence" value="ECO:0007669"/>
    <property type="project" value="UniProtKB-EC"/>
</dbReference>
<dbReference type="GO" id="GO:0018838">
    <property type="term" value="F:mandelate racemase activity"/>
    <property type="evidence" value="ECO:0007669"/>
    <property type="project" value="UniProtKB-EC"/>
</dbReference>
<dbReference type="Pfam" id="PF02746">
    <property type="entry name" value="MR_MLE_N"/>
    <property type="match status" value="1"/>
</dbReference>
<dbReference type="GO" id="GO:0009063">
    <property type="term" value="P:amino acid catabolic process"/>
    <property type="evidence" value="ECO:0007669"/>
    <property type="project" value="InterPro"/>
</dbReference>
<dbReference type="EMBL" id="OFSP01000010">
    <property type="protein sequence ID" value="SOY47358.1"/>
    <property type="molecule type" value="Genomic_DNA"/>
</dbReference>
<sequence>MAATRRCGERSCRARLVAYIEVLRGMGAGVAGDSLSDRACKECAVKIASIEAIVLRIPFTVGGVSAAGVWGGAGMQAADSLLLKVSTDDGLVGWGETFGFLGVAAARAAIEQMLAPACIGRDATRIDAISLDLQRRFHVFGRSGPLFYGLSALDIALWDLCGKAAGLPVYRLLGGARREQLPAYASLIRYADAEAIAVNVRRAIADGYRSLKLHEVDLAVIRAARAAAGPDIEITLDTNCPWTLHQAIDMARALQPLSLRWLEEPLWPPENYAGLAALRRSCAIPVAAGENATTLLEFEHLLSMGAVDVVQPSPAKMGGISAVREVFALARAHHAQVMVHTFYDGPGLLAAMHATAALGDAGAMIEWRYFDMAAQVLGDAVVPRDGVIALPAGPGLGIDPDPDVIRRYRIG</sequence>
<dbReference type="InterPro" id="IPR029065">
    <property type="entry name" value="Enolase_C-like"/>
</dbReference>
<dbReference type="EC" id="5.5.1.1" evidence="3"/>
<dbReference type="AlphaFoldDB" id="A0A975WX07"/>
<dbReference type="InterPro" id="IPR013341">
    <property type="entry name" value="Mandelate_racemase_N_dom"/>
</dbReference>
<gene>
    <name evidence="3" type="ORF">CBM2589_B180112</name>
</gene>
<evidence type="ECO:0000313" key="3">
    <source>
        <dbReference type="EMBL" id="SOY47358.1"/>
    </source>
</evidence>
<dbReference type="PANTHER" id="PTHR48080">
    <property type="entry name" value="D-GALACTONATE DEHYDRATASE-RELATED"/>
    <property type="match status" value="1"/>
</dbReference>
<feature type="domain" description="Mandelate racemase/muconate lactonizing enzyme C-terminal" evidence="2">
    <location>
        <begin position="193"/>
        <end position="285"/>
    </location>
</feature>
<dbReference type="InterPro" id="IPR029017">
    <property type="entry name" value="Enolase-like_N"/>
</dbReference>
<evidence type="ECO:0000259" key="2">
    <source>
        <dbReference type="SMART" id="SM00922"/>
    </source>
</evidence>
<dbReference type="PROSITE" id="PS00909">
    <property type="entry name" value="MR_MLE_2"/>
    <property type="match status" value="1"/>
</dbReference>
<reference evidence="3 4" key="1">
    <citation type="submission" date="2018-01" db="EMBL/GenBank/DDBJ databases">
        <authorList>
            <person name="Clerissi C."/>
        </authorList>
    </citation>
    <scope>NUCLEOTIDE SEQUENCE [LARGE SCALE GENOMIC DNA]</scope>
    <source>
        <strain evidence="3">Cupriavidus taiwanensis STM 3521</strain>
    </source>
</reference>
<dbReference type="PANTHER" id="PTHR48080:SF2">
    <property type="entry name" value="D-GALACTONATE DEHYDRATASE"/>
    <property type="match status" value="1"/>
</dbReference>
<comment type="caution">
    <text evidence="3">The sequence shown here is derived from an EMBL/GenBank/DDBJ whole genome shotgun (WGS) entry which is preliminary data.</text>
</comment>
<evidence type="ECO:0000256" key="1">
    <source>
        <dbReference type="ARBA" id="ARBA00023239"/>
    </source>
</evidence>
<dbReference type="SFLD" id="SFLDS00001">
    <property type="entry name" value="Enolase"/>
    <property type="match status" value="1"/>
</dbReference>
<dbReference type="SUPFAM" id="SSF54826">
    <property type="entry name" value="Enolase N-terminal domain-like"/>
    <property type="match status" value="1"/>
</dbReference>